<accession>A0A0F9U1A8</accession>
<evidence type="ECO:0000256" key="1">
    <source>
        <dbReference type="SAM" id="MobiDB-lite"/>
    </source>
</evidence>
<dbReference type="EMBL" id="LAZR01000142">
    <property type="protein sequence ID" value="KKN87025.1"/>
    <property type="molecule type" value="Genomic_DNA"/>
</dbReference>
<evidence type="ECO:0000313" key="2">
    <source>
        <dbReference type="EMBL" id="KKN87025.1"/>
    </source>
</evidence>
<proteinExistence type="predicted"/>
<feature type="compositionally biased region" description="Basic and acidic residues" evidence="1">
    <location>
        <begin position="392"/>
        <end position="404"/>
    </location>
</feature>
<dbReference type="AlphaFoldDB" id="A0A0F9U1A8"/>
<feature type="region of interest" description="Disordered" evidence="1">
    <location>
        <begin position="382"/>
        <end position="404"/>
    </location>
</feature>
<reference evidence="2" key="1">
    <citation type="journal article" date="2015" name="Nature">
        <title>Complex archaea that bridge the gap between prokaryotes and eukaryotes.</title>
        <authorList>
            <person name="Spang A."/>
            <person name="Saw J.H."/>
            <person name="Jorgensen S.L."/>
            <person name="Zaremba-Niedzwiedzka K."/>
            <person name="Martijn J."/>
            <person name="Lind A.E."/>
            <person name="van Eijk R."/>
            <person name="Schleper C."/>
            <person name="Guy L."/>
            <person name="Ettema T.J."/>
        </authorList>
    </citation>
    <scope>NUCLEOTIDE SEQUENCE</scope>
</reference>
<gene>
    <name evidence="2" type="ORF">LCGC14_0262940</name>
</gene>
<name>A0A0F9U1A8_9ZZZZ</name>
<sequence>MSNGPEPPAENPPAEEGFTNIVERFTGIVKKFKIKNAEVVADHCAKGNLEDLEDVESRMREMGVHPSLVSQLVNFWSDEIQHPIPKRLQQKMAREAGTKAKEVEEDADKIYTVDSDSGIIRLAKRDEKATTLDEAKELQKIIKKDLAEDRKRVKQEAEAETGEPSFVVGADGEWTLNPKGRIGFGEFAVFQMYQDSLKKGSPIDPIEELARREEASVRLREAMGGRGGDTEMTTIDKLQKLGILKPSEGGNLTDVLNQLDTIGLLRKPSDEGRGTELNMLDKLSALGMLVKPGEGESVTSQTIHALEGELKELKEALQKQELDAVKTLVSNLSNQLTDLRTTMTNQGRLEGRYGLMEKAIGAVDSQISGFRTDAKPLIEMIASGGGPGAHKKSPEERSKLAKSVKEAVALESEARQLEEELMLGK</sequence>
<comment type="caution">
    <text evidence="2">The sequence shown here is derived from an EMBL/GenBank/DDBJ whole genome shotgun (WGS) entry which is preliminary data.</text>
</comment>
<organism evidence="2">
    <name type="scientific">marine sediment metagenome</name>
    <dbReference type="NCBI Taxonomy" id="412755"/>
    <lineage>
        <taxon>unclassified sequences</taxon>
        <taxon>metagenomes</taxon>
        <taxon>ecological metagenomes</taxon>
    </lineage>
</organism>
<protein>
    <submittedName>
        <fullName evidence="2">Uncharacterized protein</fullName>
    </submittedName>
</protein>